<evidence type="ECO:0000256" key="2">
    <source>
        <dbReference type="ARBA" id="ARBA00006555"/>
    </source>
</evidence>
<keyword evidence="15" id="KW-1185">Reference proteome</keyword>
<name>A0A419WBL5_9BACT</name>
<feature type="transmembrane region" description="Helical" evidence="11">
    <location>
        <begin position="272"/>
        <end position="290"/>
    </location>
</feature>
<dbReference type="InterPro" id="IPR008969">
    <property type="entry name" value="CarboxyPept-like_regulatory"/>
</dbReference>
<keyword evidence="7" id="KW-0653">Protein transport</keyword>
<gene>
    <name evidence="14" type="ORF">BC643_3230</name>
</gene>
<dbReference type="GO" id="GO:0031992">
    <property type="term" value="F:energy transducer activity"/>
    <property type="evidence" value="ECO:0007669"/>
    <property type="project" value="TreeGrafter"/>
</dbReference>
<keyword evidence="3" id="KW-0813">Transport</keyword>
<dbReference type="Pfam" id="PF03544">
    <property type="entry name" value="TonB_C"/>
    <property type="match status" value="1"/>
</dbReference>
<dbReference type="InterPro" id="IPR006260">
    <property type="entry name" value="TonB/TolA_C"/>
</dbReference>
<evidence type="ECO:0000256" key="5">
    <source>
        <dbReference type="ARBA" id="ARBA00022519"/>
    </source>
</evidence>
<dbReference type="InterPro" id="IPR008756">
    <property type="entry name" value="Peptidase_M56"/>
</dbReference>
<dbReference type="Proteomes" id="UP000283387">
    <property type="component" value="Unassembled WGS sequence"/>
</dbReference>
<proteinExistence type="inferred from homology"/>
<dbReference type="InterPro" id="IPR051045">
    <property type="entry name" value="TonB-dependent_transducer"/>
</dbReference>
<dbReference type="Gene3D" id="3.30.1150.10">
    <property type="match status" value="1"/>
</dbReference>
<evidence type="ECO:0000256" key="11">
    <source>
        <dbReference type="SAM" id="Phobius"/>
    </source>
</evidence>
<evidence type="ECO:0000256" key="6">
    <source>
        <dbReference type="ARBA" id="ARBA00022692"/>
    </source>
</evidence>
<keyword evidence="4" id="KW-1003">Cell membrane</keyword>
<dbReference type="AlphaFoldDB" id="A0A419WBL5"/>
<reference evidence="14 15" key="1">
    <citation type="submission" date="2018-09" db="EMBL/GenBank/DDBJ databases">
        <title>Genomic Encyclopedia of Archaeal and Bacterial Type Strains, Phase II (KMG-II): from individual species to whole genera.</title>
        <authorList>
            <person name="Goeker M."/>
        </authorList>
    </citation>
    <scope>NUCLEOTIDE SEQUENCE [LARGE SCALE GENOMIC DNA]</scope>
    <source>
        <strain evidence="14 15">DSM 27148</strain>
    </source>
</reference>
<keyword evidence="8 11" id="KW-1133">Transmembrane helix</keyword>
<dbReference type="GO" id="GO:0055085">
    <property type="term" value="P:transmembrane transport"/>
    <property type="evidence" value="ECO:0007669"/>
    <property type="project" value="InterPro"/>
</dbReference>
<feature type="domain" description="TonB C-terminal" evidence="12">
    <location>
        <begin position="496"/>
        <end position="560"/>
    </location>
</feature>
<evidence type="ECO:0000256" key="9">
    <source>
        <dbReference type="ARBA" id="ARBA00023136"/>
    </source>
</evidence>
<feature type="transmembrane region" description="Helical" evidence="11">
    <location>
        <begin position="37"/>
        <end position="56"/>
    </location>
</feature>
<dbReference type="GO" id="GO:0015031">
    <property type="term" value="P:protein transport"/>
    <property type="evidence" value="ECO:0007669"/>
    <property type="project" value="UniProtKB-KW"/>
</dbReference>
<evidence type="ECO:0000313" key="14">
    <source>
        <dbReference type="EMBL" id="RKD92853.1"/>
    </source>
</evidence>
<feature type="transmembrane region" description="Helical" evidence="11">
    <location>
        <begin position="93"/>
        <end position="116"/>
    </location>
</feature>
<sequence>METILQIIIRISIGSALFYAFYALLLRKTTFFKLNRLYLLAAIVLPVLFALFPLQYTVWVEGKTPVQAEDWAELFKSTTTVPNDQLLATDNGFSWSSVLIAIYCTGLFLLALRLLIQSIKPIRLILTNKKGKSGNYSIVENRHFSVPFSFFNHIFIHPEYHKQEDLDVILAHEEVHIRERHWIDLLVIELFTLVFWFNPISWLLEQAIKQNHEYLADQGVLSRGQSPARYQLLLVNQLMGMQVLGLSNNLNFALGPTRLNMMKKQKTSRKQLLRFGLLFPVVAGLLFAFAQPKYHLKQDQQSPTPINSTSLQVDNNENNIILAGTVQSEFNLPMPGASIVIQGTTIGTVAGPDGRFKLELPEGTKVFLNKEPKEKPEKIWLAVKLPNAEPMRLVASFVGYHRGLTSINDNNSEKPLVRFIMNRSLNNISTDFKEGDVPPPPPPPVPESIRRSGSDEVFVVVEEMPQYPGGQYALAKYINEKKKEIKNKEFFDGIKLSGTAVIRFTVSETGTPTNFDLWDSSGNEKVDQYAATIVKGMEDWTPGKQRGKAVPVDYAVKIEF</sequence>
<feature type="compositionally biased region" description="Pro residues" evidence="10">
    <location>
        <begin position="437"/>
        <end position="446"/>
    </location>
</feature>
<accession>A0A419WBL5</accession>
<evidence type="ECO:0000256" key="3">
    <source>
        <dbReference type="ARBA" id="ARBA00022448"/>
    </source>
</evidence>
<evidence type="ECO:0000259" key="12">
    <source>
        <dbReference type="Pfam" id="PF03544"/>
    </source>
</evidence>
<dbReference type="Pfam" id="PF05569">
    <property type="entry name" value="Peptidase_M56"/>
    <property type="match status" value="1"/>
</dbReference>
<dbReference type="RefSeq" id="WP_120274025.1">
    <property type="nucleotide sequence ID" value="NZ_RAPN01000001.1"/>
</dbReference>
<keyword evidence="6 11" id="KW-0812">Transmembrane</keyword>
<dbReference type="GO" id="GO:0098797">
    <property type="term" value="C:plasma membrane protein complex"/>
    <property type="evidence" value="ECO:0007669"/>
    <property type="project" value="TreeGrafter"/>
</dbReference>
<dbReference type="EMBL" id="RAPN01000001">
    <property type="protein sequence ID" value="RKD92853.1"/>
    <property type="molecule type" value="Genomic_DNA"/>
</dbReference>
<feature type="region of interest" description="Disordered" evidence="10">
    <location>
        <begin position="431"/>
        <end position="451"/>
    </location>
</feature>
<evidence type="ECO:0000313" key="15">
    <source>
        <dbReference type="Proteomes" id="UP000283387"/>
    </source>
</evidence>
<comment type="caution">
    <text evidence="14">The sequence shown here is derived from an EMBL/GenBank/DDBJ whole genome shotgun (WGS) entry which is preliminary data.</text>
</comment>
<dbReference type="SUPFAM" id="SSF49464">
    <property type="entry name" value="Carboxypeptidase regulatory domain-like"/>
    <property type="match status" value="1"/>
</dbReference>
<feature type="domain" description="Peptidase M56" evidence="13">
    <location>
        <begin position="135"/>
        <end position="237"/>
    </location>
</feature>
<comment type="similarity">
    <text evidence="2">Belongs to the TonB family.</text>
</comment>
<evidence type="ECO:0000256" key="8">
    <source>
        <dbReference type="ARBA" id="ARBA00022989"/>
    </source>
</evidence>
<evidence type="ECO:0000256" key="4">
    <source>
        <dbReference type="ARBA" id="ARBA00022475"/>
    </source>
</evidence>
<dbReference type="PANTHER" id="PTHR33446:SF2">
    <property type="entry name" value="PROTEIN TONB"/>
    <property type="match status" value="1"/>
</dbReference>
<protein>
    <submittedName>
        <fullName evidence="14">TonB family protein</fullName>
    </submittedName>
</protein>
<comment type="subcellular location">
    <subcellularLocation>
        <location evidence="1">Cell inner membrane</location>
        <topology evidence="1">Single-pass membrane protein</topology>
        <orientation evidence="1">Periplasmic side</orientation>
    </subcellularLocation>
</comment>
<keyword evidence="9 11" id="KW-0472">Membrane</keyword>
<dbReference type="InterPro" id="IPR037682">
    <property type="entry name" value="TonB_C"/>
</dbReference>
<feature type="transmembrane region" description="Helical" evidence="11">
    <location>
        <begin position="6"/>
        <end position="25"/>
    </location>
</feature>
<evidence type="ECO:0000259" key="13">
    <source>
        <dbReference type="Pfam" id="PF05569"/>
    </source>
</evidence>
<dbReference type="CDD" id="cd07341">
    <property type="entry name" value="M56_BlaR1_MecR1_like"/>
    <property type="match status" value="1"/>
</dbReference>
<dbReference type="OrthoDB" id="9814002at2"/>
<keyword evidence="5" id="KW-0997">Cell inner membrane</keyword>
<evidence type="ECO:0000256" key="1">
    <source>
        <dbReference type="ARBA" id="ARBA00004383"/>
    </source>
</evidence>
<dbReference type="SUPFAM" id="SSF74653">
    <property type="entry name" value="TolA/TonB C-terminal domain"/>
    <property type="match status" value="1"/>
</dbReference>
<dbReference type="NCBIfam" id="TIGR01352">
    <property type="entry name" value="tonB_Cterm"/>
    <property type="match status" value="1"/>
</dbReference>
<organism evidence="14 15">
    <name type="scientific">Mangrovibacterium diazotrophicum</name>
    <dbReference type="NCBI Taxonomy" id="1261403"/>
    <lineage>
        <taxon>Bacteria</taxon>
        <taxon>Pseudomonadati</taxon>
        <taxon>Bacteroidota</taxon>
        <taxon>Bacteroidia</taxon>
        <taxon>Marinilabiliales</taxon>
        <taxon>Prolixibacteraceae</taxon>
        <taxon>Mangrovibacterium</taxon>
    </lineage>
</organism>
<evidence type="ECO:0000256" key="7">
    <source>
        <dbReference type="ARBA" id="ARBA00022927"/>
    </source>
</evidence>
<evidence type="ECO:0000256" key="10">
    <source>
        <dbReference type="SAM" id="MobiDB-lite"/>
    </source>
</evidence>
<dbReference type="PANTHER" id="PTHR33446">
    <property type="entry name" value="PROTEIN TONB-RELATED"/>
    <property type="match status" value="1"/>
</dbReference>